<comment type="caution">
    <text evidence="1">The sequence shown here is derived from an EMBL/GenBank/DDBJ whole genome shotgun (WGS) entry which is preliminary data.</text>
</comment>
<dbReference type="AlphaFoldDB" id="A0A392TIQ1"/>
<sequence length="43" mass="5282">MMPVVKGWAKWLVRNFERCSNETDYYVSVPRHLCYHEREPIQI</sequence>
<feature type="non-terminal residue" evidence="1">
    <location>
        <position position="43"/>
    </location>
</feature>
<evidence type="ECO:0000313" key="1">
    <source>
        <dbReference type="EMBL" id="MCI60868.1"/>
    </source>
</evidence>
<keyword evidence="2" id="KW-1185">Reference proteome</keyword>
<evidence type="ECO:0000313" key="2">
    <source>
        <dbReference type="Proteomes" id="UP000265520"/>
    </source>
</evidence>
<dbReference type="EMBL" id="LXQA010589522">
    <property type="protein sequence ID" value="MCI60868.1"/>
    <property type="molecule type" value="Genomic_DNA"/>
</dbReference>
<protein>
    <submittedName>
        <fullName evidence="1">Uncharacterized protein</fullName>
    </submittedName>
</protein>
<dbReference type="Proteomes" id="UP000265520">
    <property type="component" value="Unassembled WGS sequence"/>
</dbReference>
<name>A0A392TIQ1_9FABA</name>
<reference evidence="1 2" key="1">
    <citation type="journal article" date="2018" name="Front. Plant Sci.">
        <title>Red Clover (Trifolium pratense) and Zigzag Clover (T. medium) - A Picture of Genomic Similarities and Differences.</title>
        <authorList>
            <person name="Dluhosova J."/>
            <person name="Istvanek J."/>
            <person name="Nedelnik J."/>
            <person name="Repkova J."/>
        </authorList>
    </citation>
    <scope>NUCLEOTIDE SEQUENCE [LARGE SCALE GENOMIC DNA]</scope>
    <source>
        <strain evidence="2">cv. 10/8</strain>
        <tissue evidence="1">Leaf</tissue>
    </source>
</reference>
<proteinExistence type="predicted"/>
<organism evidence="1 2">
    <name type="scientific">Trifolium medium</name>
    <dbReference type="NCBI Taxonomy" id="97028"/>
    <lineage>
        <taxon>Eukaryota</taxon>
        <taxon>Viridiplantae</taxon>
        <taxon>Streptophyta</taxon>
        <taxon>Embryophyta</taxon>
        <taxon>Tracheophyta</taxon>
        <taxon>Spermatophyta</taxon>
        <taxon>Magnoliopsida</taxon>
        <taxon>eudicotyledons</taxon>
        <taxon>Gunneridae</taxon>
        <taxon>Pentapetalae</taxon>
        <taxon>rosids</taxon>
        <taxon>fabids</taxon>
        <taxon>Fabales</taxon>
        <taxon>Fabaceae</taxon>
        <taxon>Papilionoideae</taxon>
        <taxon>50 kb inversion clade</taxon>
        <taxon>NPAAA clade</taxon>
        <taxon>Hologalegina</taxon>
        <taxon>IRL clade</taxon>
        <taxon>Trifolieae</taxon>
        <taxon>Trifolium</taxon>
    </lineage>
</organism>
<accession>A0A392TIQ1</accession>